<evidence type="ECO:0000313" key="13">
    <source>
        <dbReference type="EMBL" id="CCF85327.1"/>
    </source>
</evidence>
<keyword evidence="3" id="KW-0378">Hydrolase</keyword>
<dbReference type="SUPFAM" id="SSF56601">
    <property type="entry name" value="beta-lactamase/transpeptidase-like"/>
    <property type="match status" value="1"/>
</dbReference>
<dbReference type="InterPro" id="IPR012338">
    <property type="entry name" value="Beta-lactam/transpept-like"/>
</dbReference>
<sequence length="341" mass="35400">MEEQRRLPPRLLGVILLAVSIIIGSITLWTYFGDQKADAGTIAASPNPVTATSTLQSPSGLPTTASNAPGTGNPGASASPAPDASPAVPEPELTARSTFLMSYRTGEALFARNADEPLPMASTAKIITALTAIRYARPEEVVTIAPEDVVDPVLESSMGLQAGDTVTVHDLLVGLLLPSGNDAARTLARYVGPRLPGDPAADPIDRFVTEMNSVAAGLGMTGAHFVHPAGDDGDGQVATAHGLALAARTLLDQPALLPIVAMPHATVRIGGPNARSLTFNNTNELLSQEGVYGVKTGTTPAAKQCLIFAYRNHGNDVIGVILGSDDRYADARALLAFLQSR</sequence>
<dbReference type="EMBL" id="CAGS01000428">
    <property type="protein sequence ID" value="CCF85327.1"/>
    <property type="molecule type" value="Genomic_DNA"/>
</dbReference>
<keyword evidence="11" id="KW-1133">Transmembrane helix</keyword>
<dbReference type="GO" id="GO:0009252">
    <property type="term" value="P:peptidoglycan biosynthetic process"/>
    <property type="evidence" value="ECO:0007669"/>
    <property type="project" value="UniProtKB-KW"/>
</dbReference>
<accession>I4EKW5</accession>
<evidence type="ECO:0000256" key="5">
    <source>
        <dbReference type="ARBA" id="ARBA00022984"/>
    </source>
</evidence>
<dbReference type="Pfam" id="PF00768">
    <property type="entry name" value="Peptidase_S11"/>
    <property type="match status" value="1"/>
</dbReference>
<feature type="active site" evidence="7">
    <location>
        <position position="125"/>
    </location>
</feature>
<dbReference type="PANTHER" id="PTHR21581:SF33">
    <property type="entry name" value="D-ALANYL-D-ALANINE CARBOXYPEPTIDASE DACB"/>
    <property type="match status" value="1"/>
</dbReference>
<evidence type="ECO:0000256" key="8">
    <source>
        <dbReference type="PIRSR" id="PIRSR618044-2"/>
    </source>
</evidence>
<dbReference type="GO" id="GO:0071555">
    <property type="term" value="P:cell wall organization"/>
    <property type="evidence" value="ECO:0007669"/>
    <property type="project" value="UniProtKB-KW"/>
</dbReference>
<evidence type="ECO:0000256" key="4">
    <source>
        <dbReference type="ARBA" id="ARBA00022960"/>
    </source>
</evidence>
<gene>
    <name evidence="13" type="ORF">NITHO_4840002</name>
</gene>
<keyword evidence="5" id="KW-0573">Peptidoglycan synthesis</keyword>
<evidence type="ECO:0000256" key="11">
    <source>
        <dbReference type="SAM" id="Phobius"/>
    </source>
</evidence>
<dbReference type="MEROPS" id="S11.004"/>
<feature type="region of interest" description="Disordered" evidence="10">
    <location>
        <begin position="49"/>
        <end position="90"/>
    </location>
</feature>
<evidence type="ECO:0000313" key="14">
    <source>
        <dbReference type="Proteomes" id="UP000004221"/>
    </source>
</evidence>
<evidence type="ECO:0000256" key="2">
    <source>
        <dbReference type="ARBA" id="ARBA00022729"/>
    </source>
</evidence>
<feature type="active site" evidence="7">
    <location>
        <position position="179"/>
    </location>
</feature>
<evidence type="ECO:0000256" key="10">
    <source>
        <dbReference type="SAM" id="MobiDB-lite"/>
    </source>
</evidence>
<dbReference type="GO" id="GO:0008360">
    <property type="term" value="P:regulation of cell shape"/>
    <property type="evidence" value="ECO:0007669"/>
    <property type="project" value="UniProtKB-KW"/>
</dbReference>
<dbReference type="AlphaFoldDB" id="I4EKW5"/>
<feature type="compositionally biased region" description="Polar residues" evidence="10">
    <location>
        <begin position="49"/>
        <end position="67"/>
    </location>
</feature>
<keyword evidence="13" id="KW-0645">Protease</keyword>
<feature type="compositionally biased region" description="Low complexity" evidence="10">
    <location>
        <begin position="68"/>
        <end position="90"/>
    </location>
</feature>
<protein>
    <submittedName>
        <fullName evidence="13">Peptidase S11 D-alanyl-D-alanine carboxypeptidase 1</fullName>
    </submittedName>
</protein>
<dbReference type="PRINTS" id="PR00725">
    <property type="entry name" value="DADACBPTASE1"/>
</dbReference>
<dbReference type="Proteomes" id="UP000004221">
    <property type="component" value="Unassembled WGS sequence"/>
</dbReference>
<name>I4EKW5_9BACT</name>
<reference evidence="13 14" key="1">
    <citation type="journal article" date="2012" name="ISME J.">
        <title>Nitrification expanded: discovery, physiology and genomics of a nitrite-oxidizing bacterium from the phylum Chloroflexi.</title>
        <authorList>
            <person name="Sorokin D.Y."/>
            <person name="Lucker S."/>
            <person name="Vejmelkova D."/>
            <person name="Kostrikina N.A."/>
            <person name="Kleerebezem R."/>
            <person name="Rijpstra W.I."/>
            <person name="Damste J.S."/>
            <person name="Le Paslier D."/>
            <person name="Muyzer G."/>
            <person name="Wagner M."/>
            <person name="van Loosdrecht M.C."/>
            <person name="Daims H."/>
        </authorList>
    </citation>
    <scope>NUCLEOTIDE SEQUENCE [LARGE SCALE GENOMIC DNA]</scope>
    <source>
        <strain evidence="14">none</strain>
    </source>
</reference>
<dbReference type="GO" id="GO:0009002">
    <property type="term" value="F:serine-type D-Ala-D-Ala carboxypeptidase activity"/>
    <property type="evidence" value="ECO:0007669"/>
    <property type="project" value="InterPro"/>
</dbReference>
<organism evidence="13 14">
    <name type="scientific">Nitrolancea hollandica Lb</name>
    <dbReference type="NCBI Taxonomy" id="1129897"/>
    <lineage>
        <taxon>Bacteria</taxon>
        <taxon>Pseudomonadati</taxon>
        <taxon>Thermomicrobiota</taxon>
        <taxon>Thermomicrobia</taxon>
        <taxon>Sphaerobacterales</taxon>
        <taxon>Sphaerobacterineae</taxon>
        <taxon>Sphaerobacteraceae</taxon>
        <taxon>Nitrolancea</taxon>
    </lineage>
</organism>
<dbReference type="OrthoDB" id="1701915at2"/>
<keyword evidence="6" id="KW-0961">Cell wall biogenesis/degradation</keyword>
<feature type="active site" description="Acyl-ester intermediate" evidence="7">
    <location>
        <position position="122"/>
    </location>
</feature>
<evidence type="ECO:0000256" key="7">
    <source>
        <dbReference type="PIRSR" id="PIRSR618044-1"/>
    </source>
</evidence>
<keyword evidence="11" id="KW-0472">Membrane</keyword>
<evidence type="ECO:0000256" key="3">
    <source>
        <dbReference type="ARBA" id="ARBA00022801"/>
    </source>
</evidence>
<keyword evidence="2" id="KW-0732">Signal</keyword>
<dbReference type="InterPro" id="IPR001967">
    <property type="entry name" value="Peptidase_S11_N"/>
</dbReference>
<comment type="similarity">
    <text evidence="1 9">Belongs to the peptidase S11 family.</text>
</comment>
<dbReference type="InterPro" id="IPR018044">
    <property type="entry name" value="Peptidase_S11"/>
</dbReference>
<evidence type="ECO:0000256" key="1">
    <source>
        <dbReference type="ARBA" id="ARBA00007164"/>
    </source>
</evidence>
<evidence type="ECO:0000259" key="12">
    <source>
        <dbReference type="Pfam" id="PF00768"/>
    </source>
</evidence>
<dbReference type="GO" id="GO:0006508">
    <property type="term" value="P:proteolysis"/>
    <property type="evidence" value="ECO:0007669"/>
    <property type="project" value="InterPro"/>
</dbReference>
<comment type="caution">
    <text evidence="13">The sequence shown here is derived from an EMBL/GenBank/DDBJ whole genome shotgun (WGS) entry which is preliminary data.</text>
</comment>
<keyword evidence="13" id="KW-0121">Carboxypeptidase</keyword>
<feature type="transmembrane region" description="Helical" evidence="11">
    <location>
        <begin position="12"/>
        <end position="32"/>
    </location>
</feature>
<evidence type="ECO:0000256" key="9">
    <source>
        <dbReference type="RuleBase" id="RU004016"/>
    </source>
</evidence>
<keyword evidence="14" id="KW-1185">Reference proteome</keyword>
<dbReference type="PANTHER" id="PTHR21581">
    <property type="entry name" value="D-ALANYL-D-ALANINE CARBOXYPEPTIDASE"/>
    <property type="match status" value="1"/>
</dbReference>
<evidence type="ECO:0000256" key="6">
    <source>
        <dbReference type="ARBA" id="ARBA00023316"/>
    </source>
</evidence>
<dbReference type="Gene3D" id="3.40.710.10">
    <property type="entry name" value="DD-peptidase/beta-lactamase superfamily"/>
    <property type="match status" value="1"/>
</dbReference>
<proteinExistence type="inferred from homology"/>
<feature type="domain" description="Peptidase S11 D-alanyl-D-alanine carboxypeptidase A N-terminal" evidence="12">
    <location>
        <begin position="88"/>
        <end position="325"/>
    </location>
</feature>
<keyword evidence="4" id="KW-0133">Cell shape</keyword>
<feature type="binding site" evidence="8">
    <location>
        <position position="295"/>
    </location>
    <ligand>
        <name>substrate</name>
    </ligand>
</feature>
<keyword evidence="11" id="KW-0812">Transmembrane</keyword>